<keyword evidence="2" id="KW-1185">Reference proteome</keyword>
<sequence length="987" mass="107353">MGDRWGRHQVFDSHTLSADVAHRLSPLDHHHAPMSSSPFRWRRASRKSSIPFFPGAWPNNSAHDSISTKGDTVESINSVNHRATQLVQTTSSLASESSHRETWRTGNKAIHRNSDEPLLEYIDHATDFRRQLSLPFPHLQTDSIGSIPTGTDIPTDNSRMDALSSSSGTTIATPSPLSPTASLSFPLSIPPDVEYHHKDTFSLPRVITQHNASSHAIHPSTSTCTSAQLDSPLLSLGHGLSQLSLPLHTFSLSPQSAESHFSFSKQTRSIPDPAMSPPLPSPHSSITPASLIIPSPVHDYASLPEIPSSNGFATSFYPVLDSNHENDAQEIHDLLSIAPSGSSRVYDGDSPVLPSDEEISPKFLSPLLSPQQRDGLSPSTAEMDAFGLAAARISDDTRSDLSIPTSLQSQFVAEPGIRKLSFGDGDETLRPCMFGHNSRSLSLSPSISSIGTLSLDRSFSRNLERHKRRSEPPLSLPVQEPVVPSETVATSSAVNIRPYASSKPSSLEKVKKFGGKLKRLFSFKDKFTGSDGSGIGVTRSTQVTNIEYASEHPISLSETRSAKPSPILSSKRAKRARRQSLPVLSAPSSNINVSSPRPLRPISFLSIDPAQSSSLPSHGLLSPSKLKDIQHTLGSKVRNKSSLQFSRNRASTSEFTRQQPNGSTEDTKGKSAEKPLPPVPVTPSSRERRRSEFVTPTAKPMISPKKPRRFSMSPGFAASRMDHLRSTVTPHPPLPQNVARSSQEVRDGVDPGMVRTMSEMVSKKKKAGDSSRMVKARSMVVGNIHYRKPVPTMDNVGDQNITSVPISEPGSATANGLLVAEYGLPRRDVQKEGLQPSFLDKPPVLQRALPLTERSLDQKSKRRSRGFSFTSNVSKRAQQARSMIVGRSERDALHSDFASRKPYKRSNTSETRGSSLGCADYEPDLIPDDMSFAPRPGLPSGSSVTSLEELTLGQESLEKPSAHCMLSKASRTHEGPTHLEARGSPQM</sequence>
<evidence type="ECO:0000313" key="2">
    <source>
        <dbReference type="Proteomes" id="UP001055072"/>
    </source>
</evidence>
<name>A0ACB8UKK5_9APHY</name>
<dbReference type="EMBL" id="MU274900">
    <property type="protein sequence ID" value="KAI0094665.1"/>
    <property type="molecule type" value="Genomic_DNA"/>
</dbReference>
<accession>A0ACB8UKK5</accession>
<dbReference type="Proteomes" id="UP001055072">
    <property type="component" value="Unassembled WGS sequence"/>
</dbReference>
<protein>
    <submittedName>
        <fullName evidence="1">Uncharacterized protein</fullName>
    </submittedName>
</protein>
<proteinExistence type="predicted"/>
<reference evidence="1" key="1">
    <citation type="journal article" date="2021" name="Environ. Microbiol.">
        <title>Gene family expansions and transcriptome signatures uncover fungal adaptations to wood decay.</title>
        <authorList>
            <person name="Hage H."/>
            <person name="Miyauchi S."/>
            <person name="Viragh M."/>
            <person name="Drula E."/>
            <person name="Min B."/>
            <person name="Chaduli D."/>
            <person name="Navarro D."/>
            <person name="Favel A."/>
            <person name="Norest M."/>
            <person name="Lesage-Meessen L."/>
            <person name="Balint B."/>
            <person name="Merenyi Z."/>
            <person name="de Eugenio L."/>
            <person name="Morin E."/>
            <person name="Martinez A.T."/>
            <person name="Baldrian P."/>
            <person name="Stursova M."/>
            <person name="Martinez M.J."/>
            <person name="Novotny C."/>
            <person name="Magnuson J.K."/>
            <person name="Spatafora J.W."/>
            <person name="Maurice S."/>
            <person name="Pangilinan J."/>
            <person name="Andreopoulos W."/>
            <person name="LaButti K."/>
            <person name="Hundley H."/>
            <person name="Na H."/>
            <person name="Kuo A."/>
            <person name="Barry K."/>
            <person name="Lipzen A."/>
            <person name="Henrissat B."/>
            <person name="Riley R."/>
            <person name="Ahrendt S."/>
            <person name="Nagy L.G."/>
            <person name="Grigoriev I.V."/>
            <person name="Martin F."/>
            <person name="Rosso M.N."/>
        </authorList>
    </citation>
    <scope>NUCLEOTIDE SEQUENCE</scope>
    <source>
        <strain evidence="1">CBS 384.51</strain>
    </source>
</reference>
<comment type="caution">
    <text evidence="1">The sequence shown here is derived from an EMBL/GenBank/DDBJ whole genome shotgun (WGS) entry which is preliminary data.</text>
</comment>
<evidence type="ECO:0000313" key="1">
    <source>
        <dbReference type="EMBL" id="KAI0094665.1"/>
    </source>
</evidence>
<organism evidence="1 2">
    <name type="scientific">Irpex rosettiformis</name>
    <dbReference type="NCBI Taxonomy" id="378272"/>
    <lineage>
        <taxon>Eukaryota</taxon>
        <taxon>Fungi</taxon>
        <taxon>Dikarya</taxon>
        <taxon>Basidiomycota</taxon>
        <taxon>Agaricomycotina</taxon>
        <taxon>Agaricomycetes</taxon>
        <taxon>Polyporales</taxon>
        <taxon>Irpicaceae</taxon>
        <taxon>Irpex</taxon>
    </lineage>
</organism>
<gene>
    <name evidence="1" type="ORF">BDY19DRAFT_988481</name>
</gene>